<name>A0ABX7N7F1_9BACT</name>
<feature type="chain" id="PRO_5045816017" evidence="3">
    <location>
        <begin position="25"/>
        <end position="249"/>
    </location>
</feature>
<sequence>MRLSRTLSAGFAVLLLSSTGFARAQVAPENEPAQSPAPELTPPPLVPAPQDIPYATPRNLEEAAPPPSTDMAEQTRPGLKPAVTTEDPVPRVAVEFIGGTTGGIAGGALGLLVGYLIGAPTVGCDECQVVSLVGGLTGLLIGVPAGTWVGGRLMDGKGTFLATAGGSLVGWGGALLGSAILGLDEDDQAVSALLLLLPIIGATTGYEMSHQANRPVTPPPPSRADTGVRLMPVAGMTEHGARLGLMGRF</sequence>
<keyword evidence="2" id="KW-0812">Transmembrane</keyword>
<feature type="region of interest" description="Disordered" evidence="1">
    <location>
        <begin position="26"/>
        <end position="84"/>
    </location>
</feature>
<keyword evidence="2" id="KW-0472">Membrane</keyword>
<keyword evidence="2" id="KW-1133">Transmembrane helix</keyword>
<protein>
    <submittedName>
        <fullName evidence="4">GlsB/YeaQ/YmgE family stress response membrane protein</fullName>
    </submittedName>
</protein>
<gene>
    <name evidence="4" type="ORF">JY572_34155</name>
</gene>
<dbReference type="EMBL" id="CP071091">
    <property type="protein sequence ID" value="QSQ13336.1"/>
    <property type="molecule type" value="Genomic_DNA"/>
</dbReference>
<organism evidence="4 5">
    <name type="scientific">Myxococcus landrumensis</name>
    <dbReference type="NCBI Taxonomy" id="2813577"/>
    <lineage>
        <taxon>Bacteria</taxon>
        <taxon>Pseudomonadati</taxon>
        <taxon>Myxococcota</taxon>
        <taxon>Myxococcia</taxon>
        <taxon>Myxococcales</taxon>
        <taxon>Cystobacterineae</taxon>
        <taxon>Myxococcaceae</taxon>
        <taxon>Myxococcus</taxon>
    </lineage>
</organism>
<feature type="transmembrane region" description="Helical" evidence="2">
    <location>
        <begin position="161"/>
        <end position="183"/>
    </location>
</feature>
<accession>A0ABX7N7F1</accession>
<evidence type="ECO:0000313" key="5">
    <source>
        <dbReference type="Proteomes" id="UP000663090"/>
    </source>
</evidence>
<evidence type="ECO:0000256" key="1">
    <source>
        <dbReference type="SAM" id="MobiDB-lite"/>
    </source>
</evidence>
<evidence type="ECO:0000256" key="3">
    <source>
        <dbReference type="SAM" id="SignalP"/>
    </source>
</evidence>
<proteinExistence type="predicted"/>
<feature type="signal peptide" evidence="3">
    <location>
        <begin position="1"/>
        <end position="24"/>
    </location>
</feature>
<dbReference type="RefSeq" id="WP_206715034.1">
    <property type="nucleotide sequence ID" value="NZ_CP071091.1"/>
</dbReference>
<dbReference type="Proteomes" id="UP000663090">
    <property type="component" value="Chromosome"/>
</dbReference>
<keyword evidence="3" id="KW-0732">Signal</keyword>
<reference evidence="4 5" key="1">
    <citation type="submission" date="2021-02" db="EMBL/GenBank/DDBJ databases">
        <title>De Novo genome assembly of isolated myxobacteria.</title>
        <authorList>
            <person name="Stevens D.C."/>
        </authorList>
    </citation>
    <scope>NUCLEOTIDE SEQUENCE [LARGE SCALE GENOMIC DNA]</scope>
    <source>
        <strain evidence="4 5">SCHIC003</strain>
    </source>
</reference>
<keyword evidence="5" id="KW-1185">Reference proteome</keyword>
<feature type="transmembrane region" description="Helical" evidence="2">
    <location>
        <begin position="129"/>
        <end position="149"/>
    </location>
</feature>
<evidence type="ECO:0000256" key="2">
    <source>
        <dbReference type="SAM" id="Phobius"/>
    </source>
</evidence>
<feature type="transmembrane region" description="Helical" evidence="2">
    <location>
        <begin position="189"/>
        <end position="206"/>
    </location>
</feature>
<evidence type="ECO:0000313" key="4">
    <source>
        <dbReference type="EMBL" id="QSQ13336.1"/>
    </source>
</evidence>